<dbReference type="EMBL" id="JAIWYP010000010">
    <property type="protein sequence ID" value="KAH3754575.1"/>
    <property type="molecule type" value="Genomic_DNA"/>
</dbReference>
<dbReference type="Proteomes" id="UP000828390">
    <property type="component" value="Unassembled WGS sequence"/>
</dbReference>
<dbReference type="AlphaFoldDB" id="A0A9D4DU05"/>
<name>A0A9D4DU05_DREPO</name>
<keyword evidence="2" id="KW-1185">Reference proteome</keyword>
<sequence length="53" mass="6102">MEKIWAERHKPGRWCDGEAKNSIFTEKVIGVLTTTIRNSRNTIFGRRKDASPV</sequence>
<proteinExistence type="predicted"/>
<gene>
    <name evidence="1" type="ORF">DPMN_189252</name>
</gene>
<reference evidence="1" key="2">
    <citation type="submission" date="2020-11" db="EMBL/GenBank/DDBJ databases">
        <authorList>
            <person name="McCartney M.A."/>
            <person name="Auch B."/>
            <person name="Kono T."/>
            <person name="Mallez S."/>
            <person name="Becker A."/>
            <person name="Gohl D.M."/>
            <person name="Silverstein K.A.T."/>
            <person name="Koren S."/>
            <person name="Bechman K.B."/>
            <person name="Herman A."/>
            <person name="Abrahante J.E."/>
            <person name="Garbe J."/>
        </authorList>
    </citation>
    <scope>NUCLEOTIDE SEQUENCE</scope>
    <source>
        <strain evidence="1">Duluth1</strain>
        <tissue evidence="1">Whole animal</tissue>
    </source>
</reference>
<protein>
    <submittedName>
        <fullName evidence="1">Uncharacterized protein</fullName>
    </submittedName>
</protein>
<evidence type="ECO:0000313" key="2">
    <source>
        <dbReference type="Proteomes" id="UP000828390"/>
    </source>
</evidence>
<evidence type="ECO:0000313" key="1">
    <source>
        <dbReference type="EMBL" id="KAH3754575.1"/>
    </source>
</evidence>
<organism evidence="1 2">
    <name type="scientific">Dreissena polymorpha</name>
    <name type="common">Zebra mussel</name>
    <name type="synonym">Mytilus polymorpha</name>
    <dbReference type="NCBI Taxonomy" id="45954"/>
    <lineage>
        <taxon>Eukaryota</taxon>
        <taxon>Metazoa</taxon>
        <taxon>Spiralia</taxon>
        <taxon>Lophotrochozoa</taxon>
        <taxon>Mollusca</taxon>
        <taxon>Bivalvia</taxon>
        <taxon>Autobranchia</taxon>
        <taxon>Heteroconchia</taxon>
        <taxon>Euheterodonta</taxon>
        <taxon>Imparidentia</taxon>
        <taxon>Neoheterodontei</taxon>
        <taxon>Myida</taxon>
        <taxon>Dreissenoidea</taxon>
        <taxon>Dreissenidae</taxon>
        <taxon>Dreissena</taxon>
    </lineage>
</organism>
<reference evidence="1" key="1">
    <citation type="journal article" date="2019" name="bioRxiv">
        <title>The Genome of the Zebra Mussel, Dreissena polymorpha: A Resource for Invasive Species Research.</title>
        <authorList>
            <person name="McCartney M.A."/>
            <person name="Auch B."/>
            <person name="Kono T."/>
            <person name="Mallez S."/>
            <person name="Zhang Y."/>
            <person name="Obille A."/>
            <person name="Becker A."/>
            <person name="Abrahante J.E."/>
            <person name="Garbe J."/>
            <person name="Badalamenti J.P."/>
            <person name="Herman A."/>
            <person name="Mangelson H."/>
            <person name="Liachko I."/>
            <person name="Sullivan S."/>
            <person name="Sone E.D."/>
            <person name="Koren S."/>
            <person name="Silverstein K.A.T."/>
            <person name="Beckman K.B."/>
            <person name="Gohl D.M."/>
        </authorList>
    </citation>
    <scope>NUCLEOTIDE SEQUENCE</scope>
    <source>
        <strain evidence="1">Duluth1</strain>
        <tissue evidence="1">Whole animal</tissue>
    </source>
</reference>
<comment type="caution">
    <text evidence="1">The sequence shown here is derived from an EMBL/GenBank/DDBJ whole genome shotgun (WGS) entry which is preliminary data.</text>
</comment>
<accession>A0A9D4DU05</accession>